<evidence type="ECO:0000313" key="8">
    <source>
        <dbReference type="Proteomes" id="UP000290189"/>
    </source>
</evidence>
<comment type="pathway">
    <text evidence="2 5">Glycan biosynthesis; trehalose biosynthesis.</text>
</comment>
<dbReference type="PANTHER" id="PTHR43768">
    <property type="entry name" value="TREHALOSE 6-PHOSPHATE PHOSPHATASE"/>
    <property type="match status" value="1"/>
</dbReference>
<gene>
    <name evidence="7" type="ORF">PLBR_LOCUS2759</name>
</gene>
<dbReference type="EMBL" id="OVEO01000004">
    <property type="protein sequence ID" value="SPQ95544.1"/>
    <property type="molecule type" value="Genomic_DNA"/>
</dbReference>
<evidence type="ECO:0000256" key="2">
    <source>
        <dbReference type="ARBA" id="ARBA00005199"/>
    </source>
</evidence>
<proteinExistence type="inferred from homology"/>
<evidence type="ECO:0000256" key="4">
    <source>
        <dbReference type="ARBA" id="ARBA00022801"/>
    </source>
</evidence>
<evidence type="ECO:0000313" key="7">
    <source>
        <dbReference type="EMBL" id="SPQ95544.1"/>
    </source>
</evidence>
<reference evidence="7 8" key="1">
    <citation type="submission" date="2018-03" db="EMBL/GenBank/DDBJ databases">
        <authorList>
            <person name="Fogelqvist J."/>
        </authorList>
    </citation>
    <scope>NUCLEOTIDE SEQUENCE [LARGE SCALE GENOMIC DNA]</scope>
</reference>
<sequence length="401" mass="43959">MSGQKVKQKRTSLRSSFCIAGDLLVDLPTCFAQQTDSAQVTVHIAVQTPARPVPTCDVTRVVVAPVAAPDYAAESTEAMPYSKSALVFTTTLAVVGGAATLASNWWSSHRKPALEDAAVEPPQQSLSMTTALDGVWIPHAISHWSTIQRSLDGKTIGIFLDYDGTLTPIVNNPQDALLSERMREGLRRLASIHETVIVTGRGLTTIRDFVQMDNIYYAASHGFDIFGPNGTSIEQVGLDVLPILESLFEDLQRRLRAVRGCLVENNKFSLAVHYRNVAPDDRRLVEMTVTEAIAPLSDHVKRTSGKLVWEIRPRKDWHKGAAVERIASRVFGDTPVVPIYIGDDTTDEDAFKVVRARGGVSILVSSVVRDTSASYFVKDTEDVYRVLCLLCEVPPVSNRSA</sequence>
<dbReference type="EC" id="3.1.3.12" evidence="5"/>
<comment type="catalytic activity">
    <reaction evidence="1 5">
        <text>alpha,alpha-trehalose 6-phosphate + H2O = alpha,alpha-trehalose + phosphate</text>
        <dbReference type="Rhea" id="RHEA:23420"/>
        <dbReference type="ChEBI" id="CHEBI:15377"/>
        <dbReference type="ChEBI" id="CHEBI:16551"/>
        <dbReference type="ChEBI" id="CHEBI:43474"/>
        <dbReference type="ChEBI" id="CHEBI:58429"/>
        <dbReference type="EC" id="3.1.3.12"/>
    </reaction>
</comment>
<name>A0A3P3Y603_PLABS</name>
<dbReference type="AlphaFoldDB" id="A0A3P3Y603"/>
<dbReference type="GO" id="GO:0004805">
    <property type="term" value="F:trehalose-phosphatase activity"/>
    <property type="evidence" value="ECO:0007669"/>
    <property type="project" value="UniProtKB-EC"/>
</dbReference>
<dbReference type="SUPFAM" id="SSF56784">
    <property type="entry name" value="HAD-like"/>
    <property type="match status" value="1"/>
</dbReference>
<evidence type="ECO:0000256" key="1">
    <source>
        <dbReference type="ARBA" id="ARBA00000500"/>
    </source>
</evidence>
<accession>A0A3P3Y603</accession>
<dbReference type="NCBIfam" id="TIGR00685">
    <property type="entry name" value="T6PP"/>
    <property type="match status" value="1"/>
</dbReference>
<dbReference type="InterPro" id="IPR003337">
    <property type="entry name" value="Trehalose_PPase"/>
</dbReference>
<dbReference type="InterPro" id="IPR036412">
    <property type="entry name" value="HAD-like_sf"/>
</dbReference>
<geneLocation type="mitochondrion" evidence="7"/>
<dbReference type="CDD" id="cd01627">
    <property type="entry name" value="HAD_TPP"/>
    <property type="match status" value="1"/>
</dbReference>
<keyword evidence="4 5" id="KW-0378">Hydrolase</keyword>
<keyword evidence="7" id="KW-0496">Mitochondrion</keyword>
<dbReference type="GO" id="GO:0005992">
    <property type="term" value="P:trehalose biosynthetic process"/>
    <property type="evidence" value="ECO:0007669"/>
    <property type="project" value="UniProtKB-UniPathway"/>
</dbReference>
<organism evidence="7 8">
    <name type="scientific">Plasmodiophora brassicae</name>
    <name type="common">Clubroot disease agent</name>
    <dbReference type="NCBI Taxonomy" id="37360"/>
    <lineage>
        <taxon>Eukaryota</taxon>
        <taxon>Sar</taxon>
        <taxon>Rhizaria</taxon>
        <taxon>Endomyxa</taxon>
        <taxon>Phytomyxea</taxon>
        <taxon>Plasmodiophorida</taxon>
        <taxon>Plasmodiophoridae</taxon>
        <taxon>Plasmodiophora</taxon>
    </lineage>
</organism>
<dbReference type="InterPro" id="IPR044651">
    <property type="entry name" value="OTSB-like"/>
</dbReference>
<dbReference type="Pfam" id="PF02358">
    <property type="entry name" value="Trehalose_PPase"/>
    <property type="match status" value="1"/>
</dbReference>
<evidence type="ECO:0000256" key="6">
    <source>
        <dbReference type="SAM" id="Phobius"/>
    </source>
</evidence>
<dbReference type="Gene3D" id="3.30.70.1020">
    <property type="entry name" value="Trehalose-6-phosphate phosphatase related protein, domain 2"/>
    <property type="match status" value="1"/>
</dbReference>
<dbReference type="UniPathway" id="UPA00299"/>
<evidence type="ECO:0000256" key="5">
    <source>
        <dbReference type="RuleBase" id="RU361117"/>
    </source>
</evidence>
<keyword evidence="6" id="KW-0472">Membrane</keyword>
<dbReference type="PANTHER" id="PTHR43768:SF3">
    <property type="entry name" value="TREHALOSE 6-PHOSPHATE PHOSPHATASE"/>
    <property type="match status" value="1"/>
</dbReference>
<dbReference type="Proteomes" id="UP000290189">
    <property type="component" value="Unassembled WGS sequence"/>
</dbReference>
<feature type="transmembrane region" description="Helical" evidence="6">
    <location>
        <begin position="85"/>
        <end position="106"/>
    </location>
</feature>
<comment type="similarity">
    <text evidence="3 5">Belongs to the trehalose phosphatase family.</text>
</comment>
<keyword evidence="6" id="KW-1133">Transmembrane helix</keyword>
<dbReference type="InterPro" id="IPR006379">
    <property type="entry name" value="HAD-SF_hydro_IIB"/>
</dbReference>
<dbReference type="InterPro" id="IPR023214">
    <property type="entry name" value="HAD_sf"/>
</dbReference>
<comment type="cofactor">
    <cofactor evidence="5">
        <name>a divalent metal cation</name>
        <dbReference type="ChEBI" id="CHEBI:60240"/>
    </cofactor>
</comment>
<keyword evidence="6" id="KW-0812">Transmembrane</keyword>
<protein>
    <recommendedName>
        <fullName evidence="5">Trehalose 6-phosphate phosphatase</fullName>
        <ecNumber evidence="5">3.1.3.12</ecNumber>
    </recommendedName>
</protein>
<dbReference type="NCBIfam" id="TIGR01484">
    <property type="entry name" value="HAD-SF-IIB"/>
    <property type="match status" value="1"/>
</dbReference>
<dbReference type="Gene3D" id="3.40.50.1000">
    <property type="entry name" value="HAD superfamily/HAD-like"/>
    <property type="match status" value="1"/>
</dbReference>
<evidence type="ECO:0000256" key="3">
    <source>
        <dbReference type="ARBA" id="ARBA00008770"/>
    </source>
</evidence>
<comment type="function">
    <text evidence="5">Removes the phosphate from trehalose 6-phosphate to produce free trehalose.</text>
</comment>